<reference evidence="9" key="1">
    <citation type="submission" date="2015-09" db="EMBL/GenBank/DDBJ databases">
        <authorList>
            <person name="Wibberg D."/>
        </authorList>
    </citation>
    <scope>NUCLEOTIDE SEQUENCE [LARGE SCALE GENOMIC DNA]</scope>
    <source>
        <strain evidence="9">SD1D</strain>
    </source>
</reference>
<dbReference type="GO" id="GO:0051539">
    <property type="term" value="F:4 iron, 4 sulfur cluster binding"/>
    <property type="evidence" value="ECO:0007669"/>
    <property type="project" value="UniProtKB-KW"/>
</dbReference>
<dbReference type="Pfam" id="PF04055">
    <property type="entry name" value="Radical_SAM"/>
    <property type="match status" value="1"/>
</dbReference>
<evidence type="ECO:0000256" key="1">
    <source>
        <dbReference type="ARBA" id="ARBA00001966"/>
    </source>
</evidence>
<protein>
    <recommendedName>
        <fullName evidence="7">Radical SAM core domain-containing protein</fullName>
    </recommendedName>
</protein>
<dbReference type="SFLD" id="SFLDG01086">
    <property type="entry name" value="elongater_protein-like"/>
    <property type="match status" value="1"/>
</dbReference>
<dbReference type="SMART" id="SM00729">
    <property type="entry name" value="Elp3"/>
    <property type="match status" value="1"/>
</dbReference>
<proteinExistence type="predicted"/>
<evidence type="ECO:0000256" key="3">
    <source>
        <dbReference type="ARBA" id="ARBA00022691"/>
    </source>
</evidence>
<keyword evidence="2" id="KW-0004">4Fe-4S</keyword>
<keyword evidence="9" id="KW-1185">Reference proteome</keyword>
<dbReference type="PROSITE" id="PS51918">
    <property type="entry name" value="RADICAL_SAM"/>
    <property type="match status" value="1"/>
</dbReference>
<dbReference type="PANTHER" id="PTHR11135">
    <property type="entry name" value="HISTONE ACETYLTRANSFERASE-RELATED"/>
    <property type="match status" value="1"/>
</dbReference>
<evidence type="ECO:0000256" key="6">
    <source>
        <dbReference type="ARBA" id="ARBA00023014"/>
    </source>
</evidence>
<evidence type="ECO:0000259" key="7">
    <source>
        <dbReference type="PROSITE" id="PS51918"/>
    </source>
</evidence>
<dbReference type="GO" id="GO:0003824">
    <property type="term" value="F:catalytic activity"/>
    <property type="evidence" value="ECO:0007669"/>
    <property type="project" value="InterPro"/>
</dbReference>
<keyword evidence="4" id="KW-0479">Metal-binding</keyword>
<accession>A0A0K8J8B4</accession>
<dbReference type="EMBL" id="LN879430">
    <property type="protein sequence ID" value="CUH93659.1"/>
    <property type="molecule type" value="Genomic_DNA"/>
</dbReference>
<evidence type="ECO:0000256" key="5">
    <source>
        <dbReference type="ARBA" id="ARBA00023004"/>
    </source>
</evidence>
<dbReference type="AlphaFoldDB" id="A0A0K8J8B4"/>
<dbReference type="NCBIfam" id="TIGR01212">
    <property type="entry name" value="TIGR01212 family radical SAM protein"/>
    <property type="match status" value="1"/>
</dbReference>
<dbReference type="InterPro" id="IPR039661">
    <property type="entry name" value="ELP3"/>
</dbReference>
<evidence type="ECO:0000256" key="4">
    <source>
        <dbReference type="ARBA" id="ARBA00022723"/>
    </source>
</evidence>
<dbReference type="InterPro" id="IPR005911">
    <property type="entry name" value="YhcC-like"/>
</dbReference>
<dbReference type="InterPro" id="IPR032432">
    <property type="entry name" value="Radical_SAM_C"/>
</dbReference>
<evidence type="ECO:0000256" key="2">
    <source>
        <dbReference type="ARBA" id="ARBA00022485"/>
    </source>
</evidence>
<dbReference type="OrthoDB" id="9801689at2"/>
<dbReference type="SFLD" id="SFLDS00029">
    <property type="entry name" value="Radical_SAM"/>
    <property type="match status" value="1"/>
</dbReference>
<dbReference type="InterPro" id="IPR006638">
    <property type="entry name" value="Elp3/MiaA/NifB-like_rSAM"/>
</dbReference>
<keyword evidence="5" id="KW-0408">Iron</keyword>
<dbReference type="Proteomes" id="UP000196053">
    <property type="component" value="Chromosome I"/>
</dbReference>
<comment type="cofactor">
    <cofactor evidence="1">
        <name>[4Fe-4S] cluster</name>
        <dbReference type="ChEBI" id="CHEBI:49883"/>
    </cofactor>
</comment>
<evidence type="ECO:0000313" key="9">
    <source>
        <dbReference type="Proteomes" id="UP000196053"/>
    </source>
</evidence>
<dbReference type="SFLD" id="SFLDG01091">
    <property type="entry name" value="uncharacterized_CHP01210-like"/>
    <property type="match status" value="1"/>
</dbReference>
<sequence length="320" mass="36434">MVNSNKRLWDDKRYHSLDYELKNTYGMKLYKLSLNGGMSCPNRDGIIDTRGCIFCSQGGSGDFSPSAKLSITKQIEEAKKLISKKLPANKPTKFIAYFQAYTNTHAPVSYLEKIFTEAISHPDIAILSIATRPDCLGEDVLSLLNYLNQKKPVWIELGLQSIHEETAKWMRRGYQLPVFEEAIRKLHAHKISVIVHTILGLPKETKNDMLKTMKYIGNLSACGLVWGIKLQLLHILKGTDLGELFLEDKIKYTLTMNDYIDLVITCLEHLPQNLIIHRLTGDGPKKLLLAPDWSGNKRLVLNTLHGKMKELDTWQGKYYT</sequence>
<dbReference type="GO" id="GO:0046872">
    <property type="term" value="F:metal ion binding"/>
    <property type="evidence" value="ECO:0007669"/>
    <property type="project" value="UniProtKB-KW"/>
</dbReference>
<dbReference type="KEGG" id="hsd:SD1D_2124"/>
<dbReference type="InterPro" id="IPR023404">
    <property type="entry name" value="rSAM_horseshoe"/>
</dbReference>
<dbReference type="Gene3D" id="3.80.30.20">
    <property type="entry name" value="tm_1862 like domain"/>
    <property type="match status" value="1"/>
</dbReference>
<dbReference type="InterPro" id="IPR007197">
    <property type="entry name" value="rSAM"/>
</dbReference>
<dbReference type="PANTHER" id="PTHR11135:SF1">
    <property type="entry name" value="PROTEIN YHCC"/>
    <property type="match status" value="1"/>
</dbReference>
<dbReference type="CDD" id="cd01335">
    <property type="entry name" value="Radical_SAM"/>
    <property type="match status" value="1"/>
</dbReference>
<organism evidence="8 9">
    <name type="scientific">Herbinix luporum</name>
    <dbReference type="NCBI Taxonomy" id="1679721"/>
    <lineage>
        <taxon>Bacteria</taxon>
        <taxon>Bacillati</taxon>
        <taxon>Bacillota</taxon>
        <taxon>Clostridia</taxon>
        <taxon>Lachnospirales</taxon>
        <taxon>Lachnospiraceae</taxon>
        <taxon>Herbinix</taxon>
    </lineage>
</organism>
<name>A0A0K8J8B4_9FIRM</name>
<keyword evidence="6" id="KW-0411">Iron-sulfur</keyword>
<keyword evidence="3" id="KW-0949">S-adenosyl-L-methionine</keyword>
<dbReference type="Pfam" id="PF16199">
    <property type="entry name" value="Radical_SAM_C"/>
    <property type="match status" value="1"/>
</dbReference>
<gene>
    <name evidence="8" type="primary">ytqA</name>
    <name evidence="8" type="ORF">SD1D_2124</name>
</gene>
<dbReference type="InterPro" id="IPR058240">
    <property type="entry name" value="rSAM_sf"/>
</dbReference>
<feature type="domain" description="Radical SAM core" evidence="7">
    <location>
        <begin position="24"/>
        <end position="272"/>
    </location>
</feature>
<dbReference type="RefSeq" id="WP_058258891.1">
    <property type="nucleotide sequence ID" value="NZ_DUPS01000032.1"/>
</dbReference>
<dbReference type="SUPFAM" id="SSF102114">
    <property type="entry name" value="Radical SAM enzymes"/>
    <property type="match status" value="1"/>
</dbReference>
<evidence type="ECO:0000313" key="8">
    <source>
        <dbReference type="EMBL" id="CUH93659.1"/>
    </source>
</evidence>